<keyword evidence="4" id="KW-0238">DNA-binding</keyword>
<evidence type="ECO:0000259" key="8">
    <source>
        <dbReference type="PROSITE" id="PS50090"/>
    </source>
</evidence>
<feature type="compositionally biased region" description="Basic and acidic residues" evidence="7">
    <location>
        <begin position="681"/>
        <end position="710"/>
    </location>
</feature>
<evidence type="ECO:0000256" key="7">
    <source>
        <dbReference type="SAM" id="MobiDB-lite"/>
    </source>
</evidence>
<feature type="domain" description="HTH myb-type" evidence="9">
    <location>
        <begin position="139"/>
        <end position="189"/>
    </location>
</feature>
<dbReference type="FunFam" id="1.10.10.60:FF:000010">
    <property type="entry name" value="Transcriptional activator Myb isoform A"/>
    <property type="match status" value="1"/>
</dbReference>
<dbReference type="InterPro" id="IPR050560">
    <property type="entry name" value="MYB_TF"/>
</dbReference>
<dbReference type="RefSeq" id="XP_014499625.1">
    <property type="nucleotide sequence ID" value="XM_014644139.2"/>
</dbReference>
<dbReference type="Pfam" id="PF00249">
    <property type="entry name" value="Myb_DNA-binding"/>
    <property type="match status" value="3"/>
</dbReference>
<keyword evidence="5" id="KW-0804">Transcription</keyword>
<dbReference type="GO" id="GO:0005634">
    <property type="term" value="C:nucleus"/>
    <property type="evidence" value="ECO:0007669"/>
    <property type="project" value="UniProtKB-SubCell"/>
</dbReference>
<dbReference type="Gene3D" id="1.10.10.60">
    <property type="entry name" value="Homeodomain-like"/>
    <property type="match status" value="3"/>
</dbReference>
<feature type="region of interest" description="Disordered" evidence="7">
    <location>
        <begin position="949"/>
        <end position="978"/>
    </location>
</feature>
<dbReference type="InterPro" id="IPR017930">
    <property type="entry name" value="Myb_dom"/>
</dbReference>
<dbReference type="SUPFAM" id="SSF46689">
    <property type="entry name" value="Homeodomain-like"/>
    <property type="match status" value="2"/>
</dbReference>
<dbReference type="GO" id="GO:0000978">
    <property type="term" value="F:RNA polymerase II cis-regulatory region sequence-specific DNA binding"/>
    <property type="evidence" value="ECO:0007669"/>
    <property type="project" value="TreeGrafter"/>
</dbReference>
<proteinExistence type="predicted"/>
<evidence type="ECO:0000259" key="9">
    <source>
        <dbReference type="PROSITE" id="PS51294"/>
    </source>
</evidence>
<dbReference type="InterPro" id="IPR009057">
    <property type="entry name" value="Homeodomain-like_sf"/>
</dbReference>
<evidence type="ECO:0000256" key="1">
    <source>
        <dbReference type="ARBA" id="ARBA00004123"/>
    </source>
</evidence>
<dbReference type="Proteomes" id="UP000087766">
    <property type="component" value="Chromosome 5"/>
</dbReference>
<evidence type="ECO:0000256" key="3">
    <source>
        <dbReference type="ARBA" id="ARBA00023015"/>
    </source>
</evidence>
<dbReference type="AlphaFoldDB" id="A0A1S3U0U0"/>
<dbReference type="FunFam" id="1.10.10.60:FF:000016">
    <property type="entry name" value="Transcriptional activator Myb isoform A"/>
    <property type="match status" value="1"/>
</dbReference>
<dbReference type="KEGG" id="vra:106760731"/>
<feature type="domain" description="HTH myb-type" evidence="9">
    <location>
        <begin position="31"/>
        <end position="82"/>
    </location>
</feature>
<reference evidence="10" key="1">
    <citation type="journal article" date="2014" name="Nat. Commun.">
        <title>Genome sequence of mungbean and insights into evolution within Vigna species.</title>
        <authorList>
            <person name="Kang Y.J."/>
            <person name="Kim S.K."/>
            <person name="Kim M.Y."/>
            <person name="Lestari P."/>
            <person name="Kim K.H."/>
            <person name="Ha B.K."/>
            <person name="Jun T.H."/>
            <person name="Hwang W.J."/>
            <person name="Lee T."/>
            <person name="Lee J."/>
            <person name="Shim S."/>
            <person name="Yoon M.Y."/>
            <person name="Jang Y.E."/>
            <person name="Han K.S."/>
            <person name="Taeprayoon P."/>
            <person name="Yoon N."/>
            <person name="Somta P."/>
            <person name="Tanya P."/>
            <person name="Kim K.S."/>
            <person name="Gwag J.G."/>
            <person name="Moon J.K."/>
            <person name="Lee Y.H."/>
            <person name="Park B.S."/>
            <person name="Bombarely A."/>
            <person name="Doyle J.J."/>
            <person name="Jackson S.A."/>
            <person name="Schafleitner R."/>
            <person name="Srinives P."/>
            <person name="Varshney R.K."/>
            <person name="Lee S.H."/>
        </authorList>
    </citation>
    <scope>NUCLEOTIDE SEQUENCE [LARGE SCALE GENOMIC DNA]</scope>
    <source>
        <strain evidence="10">cv. VC1973A</strain>
    </source>
</reference>
<gene>
    <name evidence="11" type="primary">LOC106760731</name>
</gene>
<dbReference type="PANTHER" id="PTHR45614">
    <property type="entry name" value="MYB PROTEIN-RELATED"/>
    <property type="match status" value="1"/>
</dbReference>
<name>A0A1S3U0U0_VIGRR</name>
<evidence type="ECO:0000256" key="6">
    <source>
        <dbReference type="ARBA" id="ARBA00023242"/>
    </source>
</evidence>
<feature type="region of interest" description="Disordered" evidence="7">
    <location>
        <begin position="209"/>
        <end position="247"/>
    </location>
</feature>
<dbReference type="OrthoDB" id="2143914at2759"/>
<feature type="domain" description="Myb-like" evidence="8">
    <location>
        <begin position="31"/>
        <end position="82"/>
    </location>
</feature>
<dbReference type="CDD" id="cd00167">
    <property type="entry name" value="SANT"/>
    <property type="match status" value="3"/>
</dbReference>
<keyword evidence="3" id="KW-0805">Transcription regulation</keyword>
<protein>
    <submittedName>
        <fullName evidence="11">Transcription factor MYB3R-1</fullName>
    </submittedName>
</protein>
<comment type="subcellular location">
    <subcellularLocation>
        <location evidence="1">Nucleus</location>
    </subcellularLocation>
</comment>
<sequence>MERERTIPAVDGVTDGVQKIRALHGRTTGPTRRSTKGQWTPEEDETLRKAVQRFKGKNWKKIAECFKDRTDVQCLHRWQKVLNPELVKGPWSKEEDEIIIDLVNRYGPKKWSTIAQKLPGRIGKQCRERWHNHLNPTINKEAWTQEEELALIRAHQIYGNKWAELAKILPGRTDNAIKNHWNSSVKKKLDSYLASGLLTQLQNVPLAGNPNQPIASVSSRLQQSGEDNGPRGTEGEEVSQCSQESANAGYFSSARDMNSVALRTGEEYRPNEEPSQASCSEPYYVCLDEATVSLPDMADQEICVEQKYSHNPGNSNNGEGQLDLIDLTNISSLDFGQESSQFQNDCMMNVPFQTSVGLGVATTMQPTSIDSVKPEHMLMSDDECCRILFSEAISDECFSSEDYNKCVNMVDLLGGPSFLCQSSLPSVPSVVSSTGDRLMYTAEANQLVGSEDQQFVSRTQDNIIYASDLSSPPCIRRIDNTEMQEPSDVVKDDSKLVPVNSFGCGSDAKSTSYVHTEQDTGALCYEPPRFPSLDIPFLSCDLIQSGGDMQQEFSPLGIRQFMMSSMNCLTPFRLWDSPSRDDSPDALLKSAAKTFTSTPSILKKRNRDLLSPLSDKRIDKKLEIEMTSTLIKNFSRLDVMFDDNEAQGADLIPSSSMPKRDSGTSVEDDKENCGQAVKVESVGEKNKNAILDDKKSEKDSGDGSSREKIKQQPVSVDSAIENDGSAAEEIVQQPSGVLVEHDVNDLLMHSPDQVNLKSERVLSLSARSKKNPCSRINSPSVWLKEHERLSVAVTCIHSVSSSGPGENSGDHTGNDGGLETCSIFGGTPFRKSIESPSAWKSPWFINTFLSSPRIDTEITIEDFGYFMSPGDRSYDAIGLMKQINEQTAAQYASAHEILGNETPKALPKGKSRNDGDEDREDIDPNNKRGDCSQSASSALVERRVLDFSECGSPVKGDSSKSSAMSFSSPTSYLLKGCR</sequence>
<dbReference type="GO" id="GO:0000981">
    <property type="term" value="F:DNA-binding transcription factor activity, RNA polymerase II-specific"/>
    <property type="evidence" value="ECO:0007669"/>
    <property type="project" value="TreeGrafter"/>
</dbReference>
<feature type="domain" description="HTH myb-type" evidence="9">
    <location>
        <begin position="83"/>
        <end position="138"/>
    </location>
</feature>
<evidence type="ECO:0000313" key="10">
    <source>
        <dbReference type="Proteomes" id="UP000087766"/>
    </source>
</evidence>
<feature type="domain" description="Myb-like" evidence="8">
    <location>
        <begin position="135"/>
        <end position="185"/>
    </location>
</feature>
<evidence type="ECO:0000256" key="2">
    <source>
        <dbReference type="ARBA" id="ARBA00022737"/>
    </source>
</evidence>
<evidence type="ECO:0000256" key="4">
    <source>
        <dbReference type="ARBA" id="ARBA00023125"/>
    </source>
</evidence>
<reference evidence="11" key="2">
    <citation type="submission" date="2025-08" db="UniProtKB">
        <authorList>
            <consortium name="RefSeq"/>
        </authorList>
    </citation>
    <scope>IDENTIFICATION</scope>
    <source>
        <tissue evidence="11">Leaf</tissue>
    </source>
</reference>
<accession>A0A1S3U0U0</accession>
<keyword evidence="2" id="KW-0677">Repeat</keyword>
<feature type="region of interest" description="Disordered" evidence="7">
    <location>
        <begin position="648"/>
        <end position="718"/>
    </location>
</feature>
<feature type="region of interest" description="Disordered" evidence="7">
    <location>
        <begin position="898"/>
        <end position="937"/>
    </location>
</feature>
<evidence type="ECO:0000313" key="11">
    <source>
        <dbReference type="RefSeq" id="XP_014499625.1"/>
    </source>
</evidence>
<dbReference type="PROSITE" id="PS51294">
    <property type="entry name" value="HTH_MYB"/>
    <property type="match status" value="3"/>
</dbReference>
<dbReference type="STRING" id="3916.A0A1S3U0U0"/>
<keyword evidence="10" id="KW-1185">Reference proteome</keyword>
<dbReference type="PANTHER" id="PTHR45614:SF266">
    <property type="entry name" value="TRANSCRIPTION FACTOR MYB3R-4"/>
    <property type="match status" value="1"/>
</dbReference>
<keyword evidence="6" id="KW-0539">Nucleus</keyword>
<feature type="domain" description="Myb-like" evidence="8">
    <location>
        <begin position="83"/>
        <end position="134"/>
    </location>
</feature>
<feature type="compositionally biased region" description="Polar residues" evidence="7">
    <location>
        <begin position="209"/>
        <end position="226"/>
    </location>
</feature>
<dbReference type="PROSITE" id="PS50090">
    <property type="entry name" value="MYB_LIKE"/>
    <property type="match status" value="3"/>
</dbReference>
<dbReference type="SMART" id="SM00717">
    <property type="entry name" value="SANT"/>
    <property type="match status" value="3"/>
</dbReference>
<dbReference type="InterPro" id="IPR001005">
    <property type="entry name" value="SANT/Myb"/>
</dbReference>
<organism evidence="10 11">
    <name type="scientific">Vigna radiata var. radiata</name>
    <name type="common">Mung bean</name>
    <name type="synonym">Phaseolus aureus</name>
    <dbReference type="NCBI Taxonomy" id="3916"/>
    <lineage>
        <taxon>Eukaryota</taxon>
        <taxon>Viridiplantae</taxon>
        <taxon>Streptophyta</taxon>
        <taxon>Embryophyta</taxon>
        <taxon>Tracheophyta</taxon>
        <taxon>Spermatophyta</taxon>
        <taxon>Magnoliopsida</taxon>
        <taxon>eudicotyledons</taxon>
        <taxon>Gunneridae</taxon>
        <taxon>Pentapetalae</taxon>
        <taxon>rosids</taxon>
        <taxon>fabids</taxon>
        <taxon>Fabales</taxon>
        <taxon>Fabaceae</taxon>
        <taxon>Papilionoideae</taxon>
        <taxon>50 kb inversion clade</taxon>
        <taxon>NPAAA clade</taxon>
        <taxon>indigoferoid/millettioid clade</taxon>
        <taxon>Phaseoleae</taxon>
        <taxon>Vigna</taxon>
    </lineage>
</organism>
<dbReference type="FunFam" id="1.10.10.60:FF:000324">
    <property type="entry name" value="Transcription factor MYB3R-2"/>
    <property type="match status" value="1"/>
</dbReference>
<evidence type="ECO:0000256" key="5">
    <source>
        <dbReference type="ARBA" id="ARBA00023163"/>
    </source>
</evidence>
<feature type="compositionally biased region" description="Low complexity" evidence="7">
    <location>
        <begin position="959"/>
        <end position="971"/>
    </location>
</feature>
<dbReference type="GeneID" id="106760731"/>